<evidence type="ECO:0000313" key="1">
    <source>
        <dbReference type="EMBL" id="KAJ5371975.1"/>
    </source>
</evidence>
<proteinExistence type="predicted"/>
<reference evidence="1" key="1">
    <citation type="submission" date="2022-12" db="EMBL/GenBank/DDBJ databases">
        <authorList>
            <person name="Petersen C."/>
        </authorList>
    </citation>
    <scope>NUCLEOTIDE SEQUENCE</scope>
    <source>
        <strain evidence="1">IBT 3081</strain>
    </source>
</reference>
<dbReference type="OrthoDB" id="4369355at2759"/>
<dbReference type="AlphaFoldDB" id="A0A9W9S4Y5"/>
<accession>A0A9W9S4Y5</accession>
<organism evidence="1 2">
    <name type="scientific">Penicillium concentricum</name>
    <dbReference type="NCBI Taxonomy" id="293559"/>
    <lineage>
        <taxon>Eukaryota</taxon>
        <taxon>Fungi</taxon>
        <taxon>Dikarya</taxon>
        <taxon>Ascomycota</taxon>
        <taxon>Pezizomycotina</taxon>
        <taxon>Eurotiomycetes</taxon>
        <taxon>Eurotiomycetidae</taxon>
        <taxon>Eurotiales</taxon>
        <taxon>Aspergillaceae</taxon>
        <taxon>Penicillium</taxon>
    </lineage>
</organism>
<evidence type="ECO:0000313" key="2">
    <source>
        <dbReference type="Proteomes" id="UP001147752"/>
    </source>
</evidence>
<dbReference type="GeneID" id="81460894"/>
<dbReference type="Proteomes" id="UP001147752">
    <property type="component" value="Unassembled WGS sequence"/>
</dbReference>
<dbReference type="RefSeq" id="XP_056577961.1">
    <property type="nucleotide sequence ID" value="XM_056721711.1"/>
</dbReference>
<name>A0A9W9S4Y5_9EURO</name>
<keyword evidence="2" id="KW-1185">Reference proteome</keyword>
<dbReference type="EMBL" id="JAPZBT010000002">
    <property type="protein sequence ID" value="KAJ5371975.1"/>
    <property type="molecule type" value="Genomic_DNA"/>
</dbReference>
<gene>
    <name evidence="1" type="ORF">N7517_003981</name>
</gene>
<comment type="caution">
    <text evidence="1">The sequence shown here is derived from an EMBL/GenBank/DDBJ whole genome shotgun (WGS) entry which is preliminary data.</text>
</comment>
<protein>
    <submittedName>
        <fullName evidence="1">Uncharacterized protein</fullName>
    </submittedName>
</protein>
<reference evidence="1" key="2">
    <citation type="journal article" date="2023" name="IMA Fungus">
        <title>Comparative genomic study of the Penicillium genus elucidates a diverse pangenome and 15 lateral gene transfer events.</title>
        <authorList>
            <person name="Petersen C."/>
            <person name="Sorensen T."/>
            <person name="Nielsen M.R."/>
            <person name="Sondergaard T.E."/>
            <person name="Sorensen J.L."/>
            <person name="Fitzpatrick D.A."/>
            <person name="Frisvad J.C."/>
            <person name="Nielsen K.L."/>
        </authorList>
    </citation>
    <scope>NUCLEOTIDE SEQUENCE</scope>
    <source>
        <strain evidence="1">IBT 3081</strain>
    </source>
</reference>
<sequence length="150" mass="16634">MHAPYAPGTPDPTLTQVWIDHIDHVIGVRTKRQAHDMRHCIEQTDRVVNLTNIILVQATELLEEARLINRGQYRGGSSSDSVSPHSTTTTTTLRMFSLAKTPTRTDMVRVILELLGLFRIEGMATVTVTVTAPIDVMQGLEALLIQQSCT</sequence>